<comment type="caution">
    <text evidence="2">The sequence shown here is derived from an EMBL/GenBank/DDBJ whole genome shotgun (WGS) entry which is preliminary data.</text>
</comment>
<dbReference type="Proteomes" id="UP000186817">
    <property type="component" value="Unassembled WGS sequence"/>
</dbReference>
<accession>A0A1Q9BWU4</accession>
<dbReference type="EMBL" id="LSRX01002725">
    <property type="protein sequence ID" value="OLP75173.1"/>
    <property type="molecule type" value="Genomic_DNA"/>
</dbReference>
<feature type="compositionally biased region" description="Basic and acidic residues" evidence="1">
    <location>
        <begin position="192"/>
        <end position="208"/>
    </location>
</feature>
<proteinExistence type="predicted"/>
<feature type="compositionally biased region" description="Acidic residues" evidence="1">
    <location>
        <begin position="482"/>
        <end position="550"/>
    </location>
</feature>
<gene>
    <name evidence="2" type="ORF">AK812_SmicGene45074</name>
</gene>
<keyword evidence="3" id="KW-1185">Reference proteome</keyword>
<feature type="compositionally biased region" description="Basic and acidic residues" evidence="1">
    <location>
        <begin position="266"/>
        <end position="283"/>
    </location>
</feature>
<name>A0A1Q9BWU4_SYMMI</name>
<evidence type="ECO:0000313" key="3">
    <source>
        <dbReference type="Proteomes" id="UP000186817"/>
    </source>
</evidence>
<evidence type="ECO:0000256" key="1">
    <source>
        <dbReference type="SAM" id="MobiDB-lite"/>
    </source>
</evidence>
<sequence length="751" mass="81532">MFHPWAGRIRYAMAKNVNFVIENPSSTLLWRYVTLVGNWAGLRQLRRVLHKERRCHLRRVRSFLKIQTVVRWKNAKGESKCVARILKTQEMQTVRPDDELLFRDGAAESKKARQAEPKGRGKSAAGAEAQQPKRKGAGKQSKGDPKGSGKSVEAEERPNPKGSGKQSQGELKGSGKSAEERPNPNKGSGKQSKGELKGSGKSAARAEEQPNPNKGSGKQSQGKGEGSGKSTQTEEHPTPTPTGSGGKQSKGKGELKGSSKSAGPVPEEHPTPKRSGKDSEGKGKLKGSGKQSKGTGEWKGSGKSTGPEEHPKGSGKQSGNTPKGSGGKQNKGKGELKGSGKSIGPADPQGGGKSATRALLQAVHREAADLCNTQHEHDEHQHWQYNIHDMTNRGEIHDADFRNPLVILPTCVLGELSNMQAKQPKLCQERLRSITEHQPMFAMFRNWQAQHYQNHTAPWGKAPAAQIMQHNKFLDGGTEPSTEVEADDGPGEEGEEELQEEPEEEEDDPEDDAEDGDEDEGHDDEGWDEAEEGEGADQGDGTGDDDDDEGIPTSGYPDDPDAPEPPAAAFTSKKPILRAPSSISVASLASKSSSISPVGVRDAEGKVRVLDEATRKRIQEMTHPNEMDAGERRRQREAMRRFEFLKAFMLDPDMTNMHIETVYSECASVSKVGTKTIAKKNVGKADGATKKKLGEILTSQAADFVKGTEVLTEEEIKKRDFDKTMQQILALAGKARTAAQSLKRSGMERQE</sequence>
<evidence type="ECO:0000313" key="2">
    <source>
        <dbReference type="EMBL" id="OLP75173.1"/>
    </source>
</evidence>
<feature type="region of interest" description="Disordered" evidence="1">
    <location>
        <begin position="473"/>
        <end position="578"/>
    </location>
</feature>
<dbReference type="AlphaFoldDB" id="A0A1Q9BWU4"/>
<dbReference type="OrthoDB" id="469631at2759"/>
<organism evidence="2 3">
    <name type="scientific">Symbiodinium microadriaticum</name>
    <name type="common">Dinoflagellate</name>
    <name type="synonym">Zooxanthella microadriatica</name>
    <dbReference type="NCBI Taxonomy" id="2951"/>
    <lineage>
        <taxon>Eukaryota</taxon>
        <taxon>Sar</taxon>
        <taxon>Alveolata</taxon>
        <taxon>Dinophyceae</taxon>
        <taxon>Suessiales</taxon>
        <taxon>Symbiodiniaceae</taxon>
        <taxon>Symbiodinium</taxon>
    </lineage>
</organism>
<feature type="non-terminal residue" evidence="2">
    <location>
        <position position="751"/>
    </location>
</feature>
<feature type="region of interest" description="Disordered" evidence="1">
    <location>
        <begin position="108"/>
        <end position="355"/>
    </location>
</feature>
<feature type="compositionally biased region" description="Basic and acidic residues" evidence="1">
    <location>
        <begin position="108"/>
        <end position="119"/>
    </location>
</feature>
<reference evidence="2 3" key="1">
    <citation type="submission" date="2016-02" db="EMBL/GenBank/DDBJ databases">
        <title>Genome analysis of coral dinoflagellate symbionts highlights evolutionary adaptations to a symbiotic lifestyle.</title>
        <authorList>
            <person name="Aranda M."/>
            <person name="Li Y."/>
            <person name="Liew Y.J."/>
            <person name="Baumgarten S."/>
            <person name="Simakov O."/>
            <person name="Wilson M."/>
            <person name="Piel J."/>
            <person name="Ashoor H."/>
            <person name="Bougouffa S."/>
            <person name="Bajic V.B."/>
            <person name="Ryu T."/>
            <person name="Ravasi T."/>
            <person name="Bayer T."/>
            <person name="Micklem G."/>
            <person name="Kim H."/>
            <person name="Bhak J."/>
            <person name="Lajeunesse T.C."/>
            <person name="Voolstra C.R."/>
        </authorList>
    </citation>
    <scope>NUCLEOTIDE SEQUENCE [LARGE SCALE GENOMIC DNA]</scope>
    <source>
        <strain evidence="2 3">CCMP2467</strain>
    </source>
</reference>
<protein>
    <submittedName>
        <fullName evidence="2">Uncharacterized protein</fullName>
    </submittedName>
</protein>
<feature type="compositionally biased region" description="Basic and acidic residues" evidence="1">
    <location>
        <begin position="141"/>
        <end position="159"/>
    </location>
</feature>